<proteinExistence type="predicted"/>
<evidence type="ECO:0000313" key="1">
    <source>
        <dbReference type="EMBL" id="PPR96686.1"/>
    </source>
</evidence>
<protein>
    <recommendedName>
        <fullName evidence="3">Reverse transcriptase zinc-binding domain-containing protein</fullName>
    </recommendedName>
</protein>
<accession>A0A2P5X019</accession>
<dbReference type="AlphaFoldDB" id="A0A2P5X019"/>
<dbReference type="OrthoDB" id="1002188at2759"/>
<evidence type="ECO:0008006" key="3">
    <source>
        <dbReference type="Google" id="ProtNLM"/>
    </source>
</evidence>
<sequence length="156" mass="17918">MGSTIIKNYRAFWGQTRQSACKEDCSFCSRLFLAFRTADAGGYEGQAKGVKVIWEKICHPKVGGLGVRDLHLWNKVCMLQNLWAVWMKAGTLWVAWIEAYVLKGENVFQVQAKQYHSWSWGNLLKLRLVPLLGGFLTTYKAKKSWDTLRQKQNEVS</sequence>
<gene>
    <name evidence="1" type="ORF">GOBAR_AA23987</name>
</gene>
<name>A0A2P5X019_GOSBA</name>
<organism evidence="1 2">
    <name type="scientific">Gossypium barbadense</name>
    <name type="common">Sea Island cotton</name>
    <name type="synonym">Hibiscus barbadensis</name>
    <dbReference type="NCBI Taxonomy" id="3634"/>
    <lineage>
        <taxon>Eukaryota</taxon>
        <taxon>Viridiplantae</taxon>
        <taxon>Streptophyta</taxon>
        <taxon>Embryophyta</taxon>
        <taxon>Tracheophyta</taxon>
        <taxon>Spermatophyta</taxon>
        <taxon>Magnoliopsida</taxon>
        <taxon>eudicotyledons</taxon>
        <taxon>Gunneridae</taxon>
        <taxon>Pentapetalae</taxon>
        <taxon>rosids</taxon>
        <taxon>malvids</taxon>
        <taxon>Malvales</taxon>
        <taxon>Malvaceae</taxon>
        <taxon>Malvoideae</taxon>
        <taxon>Gossypium</taxon>
    </lineage>
</organism>
<reference evidence="1 2" key="1">
    <citation type="submission" date="2015-01" db="EMBL/GenBank/DDBJ databases">
        <title>Genome of allotetraploid Gossypium barbadense reveals genomic plasticity and fiber elongation in cotton evolution.</title>
        <authorList>
            <person name="Chen X."/>
            <person name="Liu X."/>
            <person name="Zhao B."/>
            <person name="Zheng H."/>
            <person name="Hu Y."/>
            <person name="Lu G."/>
            <person name="Yang C."/>
            <person name="Chen J."/>
            <person name="Shan C."/>
            <person name="Zhang L."/>
            <person name="Zhou Y."/>
            <person name="Wang L."/>
            <person name="Guo W."/>
            <person name="Bai Y."/>
            <person name="Ruan J."/>
            <person name="Shangguan X."/>
            <person name="Mao Y."/>
            <person name="Jiang J."/>
            <person name="Zhu Y."/>
            <person name="Lei J."/>
            <person name="Kang H."/>
            <person name="Chen S."/>
            <person name="He X."/>
            <person name="Wang R."/>
            <person name="Wang Y."/>
            <person name="Chen J."/>
            <person name="Wang L."/>
            <person name="Yu S."/>
            <person name="Wang B."/>
            <person name="Wei J."/>
            <person name="Song S."/>
            <person name="Lu X."/>
            <person name="Gao Z."/>
            <person name="Gu W."/>
            <person name="Deng X."/>
            <person name="Ma D."/>
            <person name="Wang S."/>
            <person name="Liang W."/>
            <person name="Fang L."/>
            <person name="Cai C."/>
            <person name="Zhu X."/>
            <person name="Zhou B."/>
            <person name="Zhang Y."/>
            <person name="Chen Z."/>
            <person name="Xu S."/>
            <person name="Zhu R."/>
            <person name="Wang S."/>
            <person name="Zhang T."/>
            <person name="Zhao G."/>
        </authorList>
    </citation>
    <scope>NUCLEOTIDE SEQUENCE [LARGE SCALE GENOMIC DNA]</scope>
    <source>
        <strain evidence="2">cv. Xinhai21</strain>
        <tissue evidence="1">Leaf</tissue>
    </source>
</reference>
<evidence type="ECO:0000313" key="2">
    <source>
        <dbReference type="Proteomes" id="UP000239757"/>
    </source>
</evidence>
<dbReference type="EMBL" id="KZ666004">
    <property type="protein sequence ID" value="PPR96686.1"/>
    <property type="molecule type" value="Genomic_DNA"/>
</dbReference>
<dbReference type="Proteomes" id="UP000239757">
    <property type="component" value="Unassembled WGS sequence"/>
</dbReference>